<dbReference type="PANTHER" id="PTHR38102">
    <property type="entry name" value="PERIPLASMIC CHAPERONE SPY"/>
    <property type="match status" value="1"/>
</dbReference>
<dbReference type="Proteomes" id="UP000574067">
    <property type="component" value="Unassembled WGS sequence"/>
</dbReference>
<keyword evidence="8" id="KW-1185">Reference proteome</keyword>
<protein>
    <submittedName>
        <fullName evidence="7">Spy/CpxP family protein refolding chaperone</fullName>
    </submittedName>
</protein>
<dbReference type="PANTHER" id="PTHR38102:SF1">
    <property type="entry name" value="PERIPLASMIC CHAPERONE SPY"/>
    <property type="match status" value="1"/>
</dbReference>
<dbReference type="EMBL" id="JABBFW010000025">
    <property type="protein sequence ID" value="NML18003.1"/>
    <property type="molecule type" value="Genomic_DNA"/>
</dbReference>
<feature type="region of interest" description="Disordered" evidence="5">
    <location>
        <begin position="162"/>
        <end position="183"/>
    </location>
</feature>
<gene>
    <name evidence="7" type="ORF">HHL10_23825</name>
</gene>
<proteinExistence type="inferred from homology"/>
<evidence type="ECO:0000256" key="4">
    <source>
        <dbReference type="ARBA" id="ARBA00022764"/>
    </source>
</evidence>
<dbReference type="RefSeq" id="WP_169162902.1">
    <property type="nucleotide sequence ID" value="NZ_JABBFW010000025.1"/>
</dbReference>
<feature type="signal peptide" evidence="6">
    <location>
        <begin position="1"/>
        <end position="39"/>
    </location>
</feature>
<reference evidence="7 8" key="1">
    <citation type="submission" date="2020-04" db="EMBL/GenBank/DDBJ databases">
        <title>Azohydromonas sp. isolated from soil.</title>
        <authorList>
            <person name="Dahal R.H."/>
        </authorList>
    </citation>
    <scope>NUCLEOTIDE SEQUENCE [LARGE SCALE GENOMIC DNA]</scope>
    <source>
        <strain evidence="7 8">G-1-1-14</strain>
    </source>
</reference>
<comment type="similarity">
    <text evidence="2">Belongs to the CpxP/Spy family.</text>
</comment>
<dbReference type="CDD" id="cd09916">
    <property type="entry name" value="CpxP_like"/>
    <property type="match status" value="1"/>
</dbReference>
<evidence type="ECO:0000313" key="7">
    <source>
        <dbReference type="EMBL" id="NML18003.1"/>
    </source>
</evidence>
<dbReference type="Pfam" id="PF07813">
    <property type="entry name" value="LTXXQ"/>
    <property type="match status" value="1"/>
</dbReference>
<accession>A0A848FIC6</accession>
<name>A0A848FIC6_9BURK</name>
<dbReference type="Gene3D" id="1.20.120.1490">
    <property type="match status" value="1"/>
</dbReference>
<comment type="caution">
    <text evidence="7">The sequence shown here is derived from an EMBL/GenBank/DDBJ whole genome shotgun (WGS) entry which is preliminary data.</text>
</comment>
<feature type="chain" id="PRO_5032987085" evidence="6">
    <location>
        <begin position="40"/>
        <end position="183"/>
    </location>
</feature>
<evidence type="ECO:0000256" key="3">
    <source>
        <dbReference type="ARBA" id="ARBA00022729"/>
    </source>
</evidence>
<organism evidence="7 8">
    <name type="scientific">Azohydromonas caseinilytica</name>
    <dbReference type="NCBI Taxonomy" id="2728836"/>
    <lineage>
        <taxon>Bacteria</taxon>
        <taxon>Pseudomonadati</taxon>
        <taxon>Pseudomonadota</taxon>
        <taxon>Betaproteobacteria</taxon>
        <taxon>Burkholderiales</taxon>
        <taxon>Sphaerotilaceae</taxon>
        <taxon>Azohydromonas</taxon>
    </lineage>
</organism>
<dbReference type="InterPro" id="IPR012899">
    <property type="entry name" value="LTXXQ"/>
</dbReference>
<dbReference type="AlphaFoldDB" id="A0A848FIC6"/>
<dbReference type="GO" id="GO:0042597">
    <property type="term" value="C:periplasmic space"/>
    <property type="evidence" value="ECO:0007669"/>
    <property type="project" value="UniProtKB-SubCell"/>
</dbReference>
<feature type="compositionally biased region" description="Basic and acidic residues" evidence="5">
    <location>
        <begin position="174"/>
        <end position="183"/>
    </location>
</feature>
<evidence type="ECO:0000256" key="1">
    <source>
        <dbReference type="ARBA" id="ARBA00004418"/>
    </source>
</evidence>
<sequence>MTTKPELAMPSATARRSPLRRRAAAALLALGTLSGIALAQTTPPAAPSAPPPGMHMHGGPMHGGPMHGRHLERMLDRVDATAEQRTKIRAILDAAKAEMRTQAPARQQLREQGLALLAQPTIDTQAVEQLRQQMLAQHDQASQRWTRTLLEVANVLTPQQRAQLAEQMRQRAARGGERGGHPR</sequence>
<keyword evidence="4" id="KW-0574">Periplasm</keyword>
<keyword evidence="3 6" id="KW-0732">Signal</keyword>
<dbReference type="InterPro" id="IPR052211">
    <property type="entry name" value="Cpx_auxiliary_protein"/>
</dbReference>
<evidence type="ECO:0000313" key="8">
    <source>
        <dbReference type="Proteomes" id="UP000574067"/>
    </source>
</evidence>
<evidence type="ECO:0000256" key="6">
    <source>
        <dbReference type="SAM" id="SignalP"/>
    </source>
</evidence>
<evidence type="ECO:0000256" key="5">
    <source>
        <dbReference type="SAM" id="MobiDB-lite"/>
    </source>
</evidence>
<evidence type="ECO:0000256" key="2">
    <source>
        <dbReference type="ARBA" id="ARBA00008441"/>
    </source>
</evidence>
<comment type="subcellular location">
    <subcellularLocation>
        <location evidence="1">Periplasm</location>
    </subcellularLocation>
</comment>